<dbReference type="GO" id="GO:0005737">
    <property type="term" value="C:cytoplasm"/>
    <property type="evidence" value="ECO:0007669"/>
    <property type="project" value="TreeGrafter"/>
</dbReference>
<protein>
    <recommendedName>
        <fullName evidence="4">Aldehyde dehydrogenase</fullName>
    </recommendedName>
</protein>
<evidence type="ECO:0000313" key="9">
    <source>
        <dbReference type="EMBL" id="RMB08423.1"/>
    </source>
</evidence>
<dbReference type="InterPro" id="IPR016163">
    <property type="entry name" value="Ald_DH_C"/>
</dbReference>
<evidence type="ECO:0000256" key="4">
    <source>
        <dbReference type="PIRNR" id="PIRNR036492"/>
    </source>
</evidence>
<sequence>MDGTSQASGSDAAAIAGLLKRQRESYLADGLPDAEVRRDRLSRARMALMSNRDEFIAAVSEDFGNRSAETTLFADVVPSNGALGDALDHVARWMKPEKRGLMFPLGLLGARGRVMHQPKGVCGLITPWNFPLTMVFVPLAQMLAAGNRVCIKPSEHTPKTSALFADVLSAAFTDTEVAVVTGGVDTSQAFAAQPWDHLMFTGAPAVGKLIMRAASEHLTPVTLELGGKSPAIIGRGAKLADAAERIATMKLMNAGQICLAPDYVSIDAERRDEFAALYEDKVRAMYPTMLGNDQYTSIISRRHRDRLEGYLDDARDKGADVRVISPEGEDFAGQNQANKVPPALVLDPCDDMRVMQEEIFGPILPVRTHAATDEVIDYVNARERPLALYYFGRDRAEETRILERTTSGGVTVNDILWHGSQENLPFGGVGNSGMGRYHGYDGFLEFSHRKSVMHMPSMSIGRLLGIVPPYTEKLTKAMARQLKS</sequence>
<dbReference type="OrthoDB" id="9761688at2"/>
<accession>A0A3M0CX77</accession>
<dbReference type="Gene3D" id="3.40.309.10">
    <property type="entry name" value="Aldehyde Dehydrogenase, Chain A, domain 2"/>
    <property type="match status" value="1"/>
</dbReference>
<dbReference type="AlphaFoldDB" id="A0A3M0CX77"/>
<comment type="caution">
    <text evidence="9">The sequence shown here is derived from an EMBL/GenBank/DDBJ whole genome shotgun (WGS) entry which is preliminary data.</text>
</comment>
<dbReference type="InterPro" id="IPR015590">
    <property type="entry name" value="Aldehyde_DH_dom"/>
</dbReference>
<dbReference type="InterPro" id="IPR016161">
    <property type="entry name" value="Ald_DH/histidinol_DH"/>
</dbReference>
<feature type="domain" description="Aldehyde dehydrogenase" evidence="8">
    <location>
        <begin position="34"/>
        <end position="452"/>
    </location>
</feature>
<organism evidence="9 10">
    <name type="scientific">Eilatimonas milleporae</name>
    <dbReference type="NCBI Taxonomy" id="911205"/>
    <lineage>
        <taxon>Bacteria</taxon>
        <taxon>Pseudomonadati</taxon>
        <taxon>Pseudomonadota</taxon>
        <taxon>Alphaproteobacteria</taxon>
        <taxon>Kordiimonadales</taxon>
        <taxon>Kordiimonadaceae</taxon>
        <taxon>Eilatimonas</taxon>
    </lineage>
</organism>
<evidence type="ECO:0000256" key="2">
    <source>
        <dbReference type="ARBA" id="ARBA00023002"/>
    </source>
</evidence>
<dbReference type="Proteomes" id="UP000271227">
    <property type="component" value="Unassembled WGS sequence"/>
</dbReference>
<proteinExistence type="inferred from homology"/>
<dbReference type="RefSeq" id="WP_121937791.1">
    <property type="nucleotide sequence ID" value="NZ_REFR01000010.1"/>
</dbReference>
<keyword evidence="10" id="KW-1185">Reference proteome</keyword>
<dbReference type="PROSITE" id="PS00070">
    <property type="entry name" value="ALDEHYDE_DEHYDR_CYS"/>
    <property type="match status" value="1"/>
</dbReference>
<dbReference type="PANTHER" id="PTHR43570">
    <property type="entry name" value="ALDEHYDE DEHYDROGENASE"/>
    <property type="match status" value="1"/>
</dbReference>
<dbReference type="SUPFAM" id="SSF53720">
    <property type="entry name" value="ALDH-like"/>
    <property type="match status" value="1"/>
</dbReference>
<dbReference type="InterPro" id="IPR016162">
    <property type="entry name" value="Ald_DH_N"/>
</dbReference>
<dbReference type="InterPro" id="IPR012394">
    <property type="entry name" value="Aldehyde_DH_NAD(P)"/>
</dbReference>
<dbReference type="PIRSF" id="PIRSF036492">
    <property type="entry name" value="ALDH"/>
    <property type="match status" value="1"/>
</dbReference>
<gene>
    <name evidence="9" type="ORF">BXY39_1056</name>
</gene>
<evidence type="ECO:0000256" key="1">
    <source>
        <dbReference type="ARBA" id="ARBA00009986"/>
    </source>
</evidence>
<evidence type="ECO:0000256" key="3">
    <source>
        <dbReference type="ARBA" id="ARBA00023027"/>
    </source>
</evidence>
<name>A0A3M0CX77_9PROT</name>
<comment type="similarity">
    <text evidence="1 4 7">Belongs to the aldehyde dehydrogenase family.</text>
</comment>
<dbReference type="InterPro" id="IPR016160">
    <property type="entry name" value="Ald_DH_CS_CYS"/>
</dbReference>
<dbReference type="InParanoid" id="A0A3M0CX77"/>
<keyword evidence="3" id="KW-0520">NAD</keyword>
<keyword evidence="2 4" id="KW-0560">Oxidoreductase</keyword>
<evidence type="ECO:0000259" key="8">
    <source>
        <dbReference type="Pfam" id="PF00171"/>
    </source>
</evidence>
<dbReference type="Pfam" id="PF00171">
    <property type="entry name" value="Aldedh"/>
    <property type="match status" value="1"/>
</dbReference>
<evidence type="ECO:0000256" key="5">
    <source>
        <dbReference type="PIRSR" id="PIRSR036492-1"/>
    </source>
</evidence>
<dbReference type="InterPro" id="IPR029510">
    <property type="entry name" value="Ald_DH_CS_GLU"/>
</dbReference>
<dbReference type="EMBL" id="REFR01000010">
    <property type="protein sequence ID" value="RMB08423.1"/>
    <property type="molecule type" value="Genomic_DNA"/>
</dbReference>
<evidence type="ECO:0000313" key="10">
    <source>
        <dbReference type="Proteomes" id="UP000271227"/>
    </source>
</evidence>
<dbReference type="GO" id="GO:0006081">
    <property type="term" value="P:aldehyde metabolic process"/>
    <property type="evidence" value="ECO:0007669"/>
    <property type="project" value="InterPro"/>
</dbReference>
<dbReference type="PANTHER" id="PTHR43570:SF20">
    <property type="entry name" value="ALDEHYDE DEHYDROGENASE ALDX-RELATED"/>
    <property type="match status" value="1"/>
</dbReference>
<reference evidence="9 10" key="1">
    <citation type="submission" date="2018-10" db="EMBL/GenBank/DDBJ databases">
        <title>Genomic Encyclopedia of Archaeal and Bacterial Type Strains, Phase II (KMG-II): from individual species to whole genera.</title>
        <authorList>
            <person name="Goeker M."/>
        </authorList>
    </citation>
    <scope>NUCLEOTIDE SEQUENCE [LARGE SCALE GENOMIC DNA]</scope>
    <source>
        <strain evidence="9 10">DSM 25217</strain>
    </source>
</reference>
<evidence type="ECO:0000256" key="6">
    <source>
        <dbReference type="PROSITE-ProRule" id="PRU10007"/>
    </source>
</evidence>
<feature type="active site" evidence="5">
    <location>
        <position position="258"/>
    </location>
</feature>
<feature type="active site" evidence="5 6">
    <location>
        <position position="224"/>
    </location>
</feature>
<dbReference type="PROSITE" id="PS00687">
    <property type="entry name" value="ALDEHYDE_DEHYDR_GLU"/>
    <property type="match status" value="1"/>
</dbReference>
<evidence type="ECO:0000256" key="7">
    <source>
        <dbReference type="RuleBase" id="RU003345"/>
    </source>
</evidence>
<dbReference type="Gene3D" id="3.40.605.10">
    <property type="entry name" value="Aldehyde Dehydrogenase, Chain A, domain 1"/>
    <property type="match status" value="1"/>
</dbReference>
<dbReference type="CDD" id="cd07133">
    <property type="entry name" value="ALDH_CALDH_CalB"/>
    <property type="match status" value="1"/>
</dbReference>
<dbReference type="GO" id="GO:0004029">
    <property type="term" value="F:aldehyde dehydrogenase (NAD+) activity"/>
    <property type="evidence" value="ECO:0007669"/>
    <property type="project" value="TreeGrafter"/>
</dbReference>